<dbReference type="Proteomes" id="UP000559256">
    <property type="component" value="Unassembled WGS sequence"/>
</dbReference>
<dbReference type="PRINTS" id="PR00625">
    <property type="entry name" value="JDOMAIN"/>
</dbReference>
<organism evidence="4 5">
    <name type="scientific">Tetrapyrgos nigripes</name>
    <dbReference type="NCBI Taxonomy" id="182062"/>
    <lineage>
        <taxon>Eukaryota</taxon>
        <taxon>Fungi</taxon>
        <taxon>Dikarya</taxon>
        <taxon>Basidiomycota</taxon>
        <taxon>Agaricomycotina</taxon>
        <taxon>Agaricomycetes</taxon>
        <taxon>Agaricomycetidae</taxon>
        <taxon>Agaricales</taxon>
        <taxon>Marasmiineae</taxon>
        <taxon>Marasmiaceae</taxon>
        <taxon>Tetrapyrgos</taxon>
    </lineage>
</organism>
<sequence length="201" mass="23181">MIVVLRRRLPSHLRHASTHSPTNPFPFPNQPNPSAHQIFHLPRNANQEQIKQRYYELVRIYHPDKAESAVPSQEAHSRFQSISNAYNVLRGKSSSVTDTTTQRSPDYATTAARRAVHLRRHRELYEAGVVDERWKDRFIIFGIIATIAAFVAQTTMTRHEALEEVLSRSRQLQLERVDAARRRKTVEDPRLAASDNNIQDP</sequence>
<dbReference type="PROSITE" id="PS50076">
    <property type="entry name" value="DNAJ_2"/>
    <property type="match status" value="1"/>
</dbReference>
<evidence type="ECO:0000313" key="5">
    <source>
        <dbReference type="Proteomes" id="UP000559256"/>
    </source>
</evidence>
<feature type="region of interest" description="Disordered" evidence="2">
    <location>
        <begin position="13"/>
        <end position="32"/>
    </location>
</feature>
<proteinExistence type="predicted"/>
<dbReference type="InterPro" id="IPR036869">
    <property type="entry name" value="J_dom_sf"/>
</dbReference>
<dbReference type="Gene3D" id="1.10.287.110">
    <property type="entry name" value="DnaJ domain"/>
    <property type="match status" value="1"/>
</dbReference>
<dbReference type="AlphaFoldDB" id="A0A8H5GSV9"/>
<dbReference type="InterPro" id="IPR051938">
    <property type="entry name" value="Apopto_cytoskel_mod"/>
</dbReference>
<keyword evidence="1" id="KW-0143">Chaperone</keyword>
<protein>
    <recommendedName>
        <fullName evidence="3">J domain-containing protein</fullName>
    </recommendedName>
</protein>
<dbReference type="PANTHER" id="PTHR44145">
    <property type="entry name" value="DNAJ HOMOLOG SUBFAMILY A MEMBER 3, MITOCHONDRIAL"/>
    <property type="match status" value="1"/>
</dbReference>
<reference evidence="4 5" key="1">
    <citation type="journal article" date="2020" name="ISME J.">
        <title>Uncovering the hidden diversity of litter-decomposition mechanisms in mushroom-forming fungi.</title>
        <authorList>
            <person name="Floudas D."/>
            <person name="Bentzer J."/>
            <person name="Ahren D."/>
            <person name="Johansson T."/>
            <person name="Persson P."/>
            <person name="Tunlid A."/>
        </authorList>
    </citation>
    <scope>NUCLEOTIDE SEQUENCE [LARGE SCALE GENOMIC DNA]</scope>
    <source>
        <strain evidence="4 5">CBS 291.85</strain>
    </source>
</reference>
<comment type="caution">
    <text evidence="4">The sequence shown here is derived from an EMBL/GenBank/DDBJ whole genome shotgun (WGS) entry which is preliminary data.</text>
</comment>
<dbReference type="SUPFAM" id="SSF46565">
    <property type="entry name" value="Chaperone J-domain"/>
    <property type="match status" value="1"/>
</dbReference>
<gene>
    <name evidence="4" type="ORF">D9758_002063</name>
</gene>
<evidence type="ECO:0000256" key="2">
    <source>
        <dbReference type="SAM" id="MobiDB-lite"/>
    </source>
</evidence>
<dbReference type="OrthoDB" id="445556at2759"/>
<evidence type="ECO:0000259" key="3">
    <source>
        <dbReference type="PROSITE" id="PS50076"/>
    </source>
</evidence>
<dbReference type="CDD" id="cd06257">
    <property type="entry name" value="DnaJ"/>
    <property type="match status" value="1"/>
</dbReference>
<dbReference type="EMBL" id="JAACJM010000010">
    <property type="protein sequence ID" value="KAF5370609.1"/>
    <property type="molecule type" value="Genomic_DNA"/>
</dbReference>
<keyword evidence="5" id="KW-1185">Reference proteome</keyword>
<dbReference type="SMART" id="SM00271">
    <property type="entry name" value="DnaJ"/>
    <property type="match status" value="1"/>
</dbReference>
<dbReference type="InterPro" id="IPR001623">
    <property type="entry name" value="DnaJ_domain"/>
</dbReference>
<dbReference type="Pfam" id="PF00226">
    <property type="entry name" value="DnaJ"/>
    <property type="match status" value="1"/>
</dbReference>
<feature type="domain" description="J" evidence="3">
    <location>
        <begin position="34"/>
        <end position="94"/>
    </location>
</feature>
<name>A0A8H5GSV9_9AGAR</name>
<dbReference type="PANTHER" id="PTHR44145:SF3">
    <property type="entry name" value="DNAJ HOMOLOG SUBFAMILY A MEMBER 3, MITOCHONDRIAL"/>
    <property type="match status" value="1"/>
</dbReference>
<accession>A0A8H5GSV9</accession>
<evidence type="ECO:0000313" key="4">
    <source>
        <dbReference type="EMBL" id="KAF5370609.1"/>
    </source>
</evidence>
<evidence type="ECO:0000256" key="1">
    <source>
        <dbReference type="ARBA" id="ARBA00023186"/>
    </source>
</evidence>